<evidence type="ECO:0000256" key="1">
    <source>
        <dbReference type="SAM" id="Phobius"/>
    </source>
</evidence>
<dbReference type="Proteomes" id="UP001374584">
    <property type="component" value="Unassembled WGS sequence"/>
</dbReference>
<feature type="transmembrane region" description="Helical" evidence="1">
    <location>
        <begin position="15"/>
        <end position="43"/>
    </location>
</feature>
<keyword evidence="3" id="KW-1185">Reference proteome</keyword>
<keyword evidence="1" id="KW-0472">Membrane</keyword>
<evidence type="ECO:0008006" key="4">
    <source>
        <dbReference type="Google" id="ProtNLM"/>
    </source>
</evidence>
<keyword evidence="1" id="KW-0812">Transmembrane</keyword>
<evidence type="ECO:0000313" key="2">
    <source>
        <dbReference type="EMBL" id="KAK7374115.1"/>
    </source>
</evidence>
<name>A0AAN9NJ66_PHACN</name>
<dbReference type="EMBL" id="JAYMYR010000003">
    <property type="protein sequence ID" value="KAK7374115.1"/>
    <property type="molecule type" value="Genomic_DNA"/>
</dbReference>
<reference evidence="2 3" key="1">
    <citation type="submission" date="2024-01" db="EMBL/GenBank/DDBJ databases">
        <title>The genomes of 5 underutilized Papilionoideae crops provide insights into root nodulation and disease resistanc.</title>
        <authorList>
            <person name="Jiang F."/>
        </authorList>
    </citation>
    <scope>NUCLEOTIDE SEQUENCE [LARGE SCALE GENOMIC DNA]</scope>
    <source>
        <strain evidence="2">JINMINGXINNONG_FW02</strain>
        <tissue evidence="2">Leaves</tissue>
    </source>
</reference>
<organism evidence="2 3">
    <name type="scientific">Phaseolus coccineus</name>
    <name type="common">Scarlet runner bean</name>
    <name type="synonym">Phaseolus multiflorus</name>
    <dbReference type="NCBI Taxonomy" id="3886"/>
    <lineage>
        <taxon>Eukaryota</taxon>
        <taxon>Viridiplantae</taxon>
        <taxon>Streptophyta</taxon>
        <taxon>Embryophyta</taxon>
        <taxon>Tracheophyta</taxon>
        <taxon>Spermatophyta</taxon>
        <taxon>Magnoliopsida</taxon>
        <taxon>eudicotyledons</taxon>
        <taxon>Gunneridae</taxon>
        <taxon>Pentapetalae</taxon>
        <taxon>rosids</taxon>
        <taxon>fabids</taxon>
        <taxon>Fabales</taxon>
        <taxon>Fabaceae</taxon>
        <taxon>Papilionoideae</taxon>
        <taxon>50 kb inversion clade</taxon>
        <taxon>NPAAA clade</taxon>
        <taxon>indigoferoid/millettioid clade</taxon>
        <taxon>Phaseoleae</taxon>
        <taxon>Phaseolus</taxon>
    </lineage>
</organism>
<keyword evidence="1" id="KW-1133">Transmembrane helix</keyword>
<gene>
    <name evidence="2" type="ORF">VNO80_07541</name>
</gene>
<accession>A0AAN9NJ66</accession>
<dbReference type="AlphaFoldDB" id="A0AAN9NJ66"/>
<protein>
    <recommendedName>
        <fullName evidence="4">Transmembrane protein</fullName>
    </recommendedName>
</protein>
<evidence type="ECO:0000313" key="3">
    <source>
        <dbReference type="Proteomes" id="UP001374584"/>
    </source>
</evidence>
<sequence>MVFVFSVPSSKGKHFIMYLFIQVILLFALPLLSFIALLLIILLKVYPIITLTATVHVRFGGVGRGRGRERGMKWLESGQDCQELSESLSLRLCFLRGFLREKSFIVTAETFKAAFILLPPRRIFFFISLLQHNVPTSSHLYRPL</sequence>
<proteinExistence type="predicted"/>
<comment type="caution">
    <text evidence="2">The sequence shown here is derived from an EMBL/GenBank/DDBJ whole genome shotgun (WGS) entry which is preliminary data.</text>
</comment>